<evidence type="ECO:0000313" key="3">
    <source>
        <dbReference type="Proteomes" id="UP000184386"/>
    </source>
</evidence>
<dbReference type="STRING" id="1121322.SAMN02745136_02292"/>
<organism evidence="2 3">
    <name type="scientific">Anaerocolumna jejuensis DSM 15929</name>
    <dbReference type="NCBI Taxonomy" id="1121322"/>
    <lineage>
        <taxon>Bacteria</taxon>
        <taxon>Bacillati</taxon>
        <taxon>Bacillota</taxon>
        <taxon>Clostridia</taxon>
        <taxon>Lachnospirales</taxon>
        <taxon>Lachnospiraceae</taxon>
        <taxon>Anaerocolumna</taxon>
    </lineage>
</organism>
<dbReference type="Proteomes" id="UP000184386">
    <property type="component" value="Unassembled WGS sequence"/>
</dbReference>
<sequence>MMENKGEIVIFGAYPQNSEDVSAKEPIEWLVLDRKDDCIFCTSKYLLDCKPYHKELEKVTWATCTLRQWLNEDFYNLAFTAEEQKRILVSDVKNPCQATEDRIFLLSNNEAETYFELEKRCAKTTAYTRAKGAWYLSEENDIYNGNGSWWLRYPEYMEDEDEEDETYEVLSCVNFDGYIEAYADEVNAENCSVRPALWLKL</sequence>
<feature type="domain" description="DUF6273" evidence="1">
    <location>
        <begin position="40"/>
        <end position="200"/>
    </location>
</feature>
<dbReference type="EMBL" id="FRAC01000011">
    <property type="protein sequence ID" value="SHK35928.1"/>
    <property type="molecule type" value="Genomic_DNA"/>
</dbReference>
<gene>
    <name evidence="2" type="ORF">SAMN02745136_02292</name>
</gene>
<dbReference type="Pfam" id="PF19789">
    <property type="entry name" value="DUF6273"/>
    <property type="match status" value="1"/>
</dbReference>
<dbReference type="RefSeq" id="WP_073275950.1">
    <property type="nucleotide sequence ID" value="NZ_FRAC01000011.1"/>
</dbReference>
<protein>
    <recommendedName>
        <fullName evidence="1">DUF6273 domain-containing protein</fullName>
    </recommendedName>
</protein>
<dbReference type="AlphaFoldDB" id="A0A1M6RU61"/>
<dbReference type="OrthoDB" id="384490at2"/>
<proteinExistence type="predicted"/>
<keyword evidence="3" id="KW-1185">Reference proteome</keyword>
<evidence type="ECO:0000313" key="2">
    <source>
        <dbReference type="EMBL" id="SHK35928.1"/>
    </source>
</evidence>
<name>A0A1M6RU61_9FIRM</name>
<evidence type="ECO:0000259" key="1">
    <source>
        <dbReference type="Pfam" id="PF19789"/>
    </source>
</evidence>
<accession>A0A1M6RU61</accession>
<dbReference type="InterPro" id="IPR046240">
    <property type="entry name" value="DUF6273"/>
</dbReference>
<reference evidence="2 3" key="1">
    <citation type="submission" date="2016-11" db="EMBL/GenBank/DDBJ databases">
        <authorList>
            <person name="Jaros S."/>
            <person name="Januszkiewicz K."/>
            <person name="Wedrychowicz H."/>
        </authorList>
    </citation>
    <scope>NUCLEOTIDE SEQUENCE [LARGE SCALE GENOMIC DNA]</scope>
    <source>
        <strain evidence="2 3">DSM 15929</strain>
    </source>
</reference>